<comment type="caution">
    <text evidence="2">The sequence shown here is derived from an EMBL/GenBank/DDBJ whole genome shotgun (WGS) entry which is preliminary data.</text>
</comment>
<feature type="region of interest" description="Disordered" evidence="1">
    <location>
        <begin position="278"/>
        <end position="321"/>
    </location>
</feature>
<feature type="region of interest" description="Disordered" evidence="1">
    <location>
        <begin position="112"/>
        <end position="149"/>
    </location>
</feature>
<feature type="compositionally biased region" description="Basic and acidic residues" evidence="1">
    <location>
        <begin position="124"/>
        <end position="134"/>
    </location>
</feature>
<keyword evidence="3" id="KW-1185">Reference proteome</keyword>
<dbReference type="EMBL" id="JAZHXJ010000123">
    <property type="protein sequence ID" value="KAL1873421.1"/>
    <property type="molecule type" value="Genomic_DNA"/>
</dbReference>
<feature type="compositionally biased region" description="Polar residues" evidence="1">
    <location>
        <begin position="1"/>
        <end position="14"/>
    </location>
</feature>
<sequence>MSTPPGQTGGNQPLGTASASGSSATGNRRRITLSREKAYDTVQRKLKIMEQKGYDKAIITYEEFSAFVRETGRLYCVPLVTRNRLKKWMDANSEVTRRWKFQIQEHHPGYFNATDDDVGFTRPQKADGDAEEQRGSVSANEETSAAPRPAAVAPVVAPNMNNIGILDNGNDTPVHLKDRYVAGFGTALPPQVREMFSHFQCIPLEQMFLVSALAFENQSHQYKKMLQEALAGPQEELRARVENIESSILPSPTTLATIAEEVCKVIEEEAADAHNIARGLPTDEWEEKEESGVSVKKEENTSAEENSTSVMDIDDQPMFLD</sequence>
<evidence type="ECO:0000313" key="2">
    <source>
        <dbReference type="EMBL" id="KAL1873421.1"/>
    </source>
</evidence>
<evidence type="ECO:0000256" key="1">
    <source>
        <dbReference type="SAM" id="MobiDB-lite"/>
    </source>
</evidence>
<reference evidence="2 3" key="1">
    <citation type="journal article" date="2024" name="Commun. Biol.">
        <title>Comparative genomic analysis of thermophilic fungi reveals convergent evolutionary adaptations and gene losses.</title>
        <authorList>
            <person name="Steindorff A.S."/>
            <person name="Aguilar-Pontes M.V."/>
            <person name="Robinson A.J."/>
            <person name="Andreopoulos B."/>
            <person name="LaButti K."/>
            <person name="Kuo A."/>
            <person name="Mondo S."/>
            <person name="Riley R."/>
            <person name="Otillar R."/>
            <person name="Haridas S."/>
            <person name="Lipzen A."/>
            <person name="Grimwood J."/>
            <person name="Schmutz J."/>
            <person name="Clum A."/>
            <person name="Reid I.D."/>
            <person name="Moisan M.C."/>
            <person name="Butler G."/>
            <person name="Nguyen T.T.M."/>
            <person name="Dewar K."/>
            <person name="Conant G."/>
            <person name="Drula E."/>
            <person name="Henrissat B."/>
            <person name="Hansel C."/>
            <person name="Singer S."/>
            <person name="Hutchinson M.I."/>
            <person name="de Vries R.P."/>
            <person name="Natvig D.O."/>
            <person name="Powell A.J."/>
            <person name="Tsang A."/>
            <person name="Grigoriev I.V."/>
        </authorList>
    </citation>
    <scope>NUCLEOTIDE SEQUENCE [LARGE SCALE GENOMIC DNA]</scope>
    <source>
        <strain evidence="2 3">ATCC 24622</strain>
    </source>
</reference>
<feature type="region of interest" description="Disordered" evidence="1">
    <location>
        <begin position="1"/>
        <end position="33"/>
    </location>
</feature>
<accession>A0ABR3XBY1</accession>
<feature type="compositionally biased region" description="Low complexity" evidence="1">
    <location>
        <begin position="15"/>
        <end position="26"/>
    </location>
</feature>
<evidence type="ECO:0000313" key="3">
    <source>
        <dbReference type="Proteomes" id="UP001586593"/>
    </source>
</evidence>
<gene>
    <name evidence="2" type="ORF">VTK73DRAFT_1012</name>
</gene>
<name>A0ABR3XBY1_9PEZI</name>
<protein>
    <submittedName>
        <fullName evidence="2">Uncharacterized protein</fullName>
    </submittedName>
</protein>
<proteinExistence type="predicted"/>
<dbReference type="Proteomes" id="UP001586593">
    <property type="component" value="Unassembled WGS sequence"/>
</dbReference>
<organism evidence="2 3">
    <name type="scientific">Phialemonium thermophilum</name>
    <dbReference type="NCBI Taxonomy" id="223376"/>
    <lineage>
        <taxon>Eukaryota</taxon>
        <taxon>Fungi</taxon>
        <taxon>Dikarya</taxon>
        <taxon>Ascomycota</taxon>
        <taxon>Pezizomycotina</taxon>
        <taxon>Sordariomycetes</taxon>
        <taxon>Sordariomycetidae</taxon>
        <taxon>Cephalothecales</taxon>
        <taxon>Cephalothecaceae</taxon>
        <taxon>Phialemonium</taxon>
    </lineage>
</organism>